<feature type="compositionally biased region" description="Low complexity" evidence="1">
    <location>
        <begin position="146"/>
        <end position="174"/>
    </location>
</feature>
<evidence type="ECO:0000313" key="4">
    <source>
        <dbReference type="Proteomes" id="UP001215598"/>
    </source>
</evidence>
<gene>
    <name evidence="3" type="ORF">B0H16DRAFT_1746637</name>
</gene>
<feature type="region of interest" description="Disordered" evidence="1">
    <location>
        <begin position="139"/>
        <end position="174"/>
    </location>
</feature>
<accession>A0AAD7GX77</accession>
<evidence type="ECO:0000256" key="1">
    <source>
        <dbReference type="SAM" id="MobiDB-lite"/>
    </source>
</evidence>
<dbReference type="Gene3D" id="3.40.970.10">
    <property type="entry name" value="Ribonuclease H1, N-terminal domain"/>
    <property type="match status" value="1"/>
</dbReference>
<evidence type="ECO:0000313" key="3">
    <source>
        <dbReference type="EMBL" id="KAJ7707078.1"/>
    </source>
</evidence>
<protein>
    <recommendedName>
        <fullName evidence="2">Ribonuclease H1 N-terminal domain-containing protein</fullName>
    </recommendedName>
</protein>
<sequence>MSNRNTLELTNMTAADVIPNTLNPAHDSRYWCVARMHDTASERMPGGSYPMYLVTQGRKVGIWNNWTAAEAMVTEYPSAGYRGHHTVEGCVQEWQAHCQLGVHPHPAAPAEPAAPDEQQGEDGALSLALAQLTIESPAAAATEAGSSMPSTSSDSSSDNSSPSSVTSERTSSASTVVLPQGGRYFAIWRGGVVHTERARARADFLVAEANGERPRALSTVIYDEAQAFSEGVYWVPD</sequence>
<dbReference type="InterPro" id="IPR037056">
    <property type="entry name" value="RNase_H1_N_sf"/>
</dbReference>
<name>A0AAD7GX77_9AGAR</name>
<feature type="compositionally biased region" description="Low complexity" evidence="1">
    <location>
        <begin position="103"/>
        <end position="115"/>
    </location>
</feature>
<dbReference type="Proteomes" id="UP001215598">
    <property type="component" value="Unassembled WGS sequence"/>
</dbReference>
<keyword evidence="4" id="KW-1185">Reference proteome</keyword>
<comment type="caution">
    <text evidence="3">The sequence shown here is derived from an EMBL/GenBank/DDBJ whole genome shotgun (WGS) entry which is preliminary data.</text>
</comment>
<proteinExistence type="predicted"/>
<dbReference type="AlphaFoldDB" id="A0AAD7GX77"/>
<reference evidence="3" key="1">
    <citation type="submission" date="2023-03" db="EMBL/GenBank/DDBJ databases">
        <title>Massive genome expansion in bonnet fungi (Mycena s.s.) driven by repeated elements and novel gene families across ecological guilds.</title>
        <authorList>
            <consortium name="Lawrence Berkeley National Laboratory"/>
            <person name="Harder C.B."/>
            <person name="Miyauchi S."/>
            <person name="Viragh M."/>
            <person name="Kuo A."/>
            <person name="Thoen E."/>
            <person name="Andreopoulos B."/>
            <person name="Lu D."/>
            <person name="Skrede I."/>
            <person name="Drula E."/>
            <person name="Henrissat B."/>
            <person name="Morin E."/>
            <person name="Kohler A."/>
            <person name="Barry K."/>
            <person name="LaButti K."/>
            <person name="Morin E."/>
            <person name="Salamov A."/>
            <person name="Lipzen A."/>
            <person name="Mereny Z."/>
            <person name="Hegedus B."/>
            <person name="Baldrian P."/>
            <person name="Stursova M."/>
            <person name="Weitz H."/>
            <person name="Taylor A."/>
            <person name="Grigoriev I.V."/>
            <person name="Nagy L.G."/>
            <person name="Martin F."/>
            <person name="Kauserud H."/>
        </authorList>
    </citation>
    <scope>NUCLEOTIDE SEQUENCE</scope>
    <source>
        <strain evidence="3">CBHHK182m</strain>
    </source>
</reference>
<dbReference type="Pfam" id="PF01693">
    <property type="entry name" value="Cauli_VI"/>
    <property type="match status" value="1"/>
</dbReference>
<feature type="domain" description="Ribonuclease H1 N-terminal" evidence="2">
    <location>
        <begin position="52"/>
        <end position="86"/>
    </location>
</feature>
<organism evidence="3 4">
    <name type="scientific">Mycena metata</name>
    <dbReference type="NCBI Taxonomy" id="1033252"/>
    <lineage>
        <taxon>Eukaryota</taxon>
        <taxon>Fungi</taxon>
        <taxon>Dikarya</taxon>
        <taxon>Basidiomycota</taxon>
        <taxon>Agaricomycotina</taxon>
        <taxon>Agaricomycetes</taxon>
        <taxon>Agaricomycetidae</taxon>
        <taxon>Agaricales</taxon>
        <taxon>Marasmiineae</taxon>
        <taxon>Mycenaceae</taxon>
        <taxon>Mycena</taxon>
    </lineage>
</organism>
<dbReference type="EMBL" id="JARKIB010000448">
    <property type="protein sequence ID" value="KAJ7707078.1"/>
    <property type="molecule type" value="Genomic_DNA"/>
</dbReference>
<dbReference type="SUPFAM" id="SSF55658">
    <property type="entry name" value="L9 N-domain-like"/>
    <property type="match status" value="1"/>
</dbReference>
<dbReference type="InterPro" id="IPR009027">
    <property type="entry name" value="Ribosomal_bL9/RNase_H1_N"/>
</dbReference>
<evidence type="ECO:0000259" key="2">
    <source>
        <dbReference type="Pfam" id="PF01693"/>
    </source>
</evidence>
<feature type="region of interest" description="Disordered" evidence="1">
    <location>
        <begin position="102"/>
        <end position="121"/>
    </location>
</feature>
<dbReference type="InterPro" id="IPR011320">
    <property type="entry name" value="RNase_H1_N"/>
</dbReference>